<dbReference type="Pfam" id="PF02371">
    <property type="entry name" value="Transposase_20"/>
    <property type="match status" value="1"/>
</dbReference>
<dbReference type="InterPro" id="IPR047650">
    <property type="entry name" value="Transpos_IS110"/>
</dbReference>
<reference evidence="2 3" key="1">
    <citation type="submission" date="2021-11" db="EMBL/GenBank/DDBJ databases">
        <authorList>
            <person name="Lee D.-H."/>
            <person name="Kim S.-B."/>
        </authorList>
    </citation>
    <scope>NUCLEOTIDE SEQUENCE [LARGE SCALE GENOMIC DNA]</scope>
    <source>
        <strain evidence="2 3">KCTC 52223</strain>
    </source>
</reference>
<dbReference type="InterPro" id="IPR003346">
    <property type="entry name" value="Transposase_20"/>
</dbReference>
<dbReference type="PANTHER" id="PTHR33055:SF13">
    <property type="entry name" value="TRANSPOSASE"/>
    <property type="match status" value="1"/>
</dbReference>
<evidence type="ECO:0000259" key="1">
    <source>
        <dbReference type="Pfam" id="PF02371"/>
    </source>
</evidence>
<evidence type="ECO:0000313" key="2">
    <source>
        <dbReference type="EMBL" id="MCC8428480.1"/>
    </source>
</evidence>
<organism evidence="2 3">
    <name type="scientific">Reyranella aquatilis</name>
    <dbReference type="NCBI Taxonomy" id="2035356"/>
    <lineage>
        <taxon>Bacteria</taxon>
        <taxon>Pseudomonadati</taxon>
        <taxon>Pseudomonadota</taxon>
        <taxon>Alphaproteobacteria</taxon>
        <taxon>Hyphomicrobiales</taxon>
        <taxon>Reyranellaceae</taxon>
        <taxon>Reyranella</taxon>
    </lineage>
</organism>
<comment type="caution">
    <text evidence="2">The sequence shown here is derived from an EMBL/GenBank/DDBJ whole genome shotgun (WGS) entry which is preliminary data.</text>
</comment>
<gene>
    <name evidence="2" type="ORF">LJ725_05855</name>
</gene>
<dbReference type="Proteomes" id="UP001198862">
    <property type="component" value="Unassembled WGS sequence"/>
</dbReference>
<dbReference type="EMBL" id="JAJISD010000001">
    <property type="protein sequence ID" value="MCC8428480.1"/>
    <property type="molecule type" value="Genomic_DNA"/>
</dbReference>
<sequence>LMARRRQLIEMIGAESNRRRMLTVRRTLKTVDRVLATLKAQLEQIDDDIDTAVRGTPAWREAEDLLISVPGIGPRIARTLIAELPELGRLGRREIASLTGVAPFNRDSGTLRGRRTIAGGRPVVRAALYMSILVAIRRKLPLAMTYHRLRAAGKPAKVAIVACMRKLVTILNAILRDKKPWANA</sequence>
<feature type="domain" description="Transposase IS116/IS110/IS902 C-terminal" evidence="1">
    <location>
        <begin position="64"/>
        <end position="147"/>
    </location>
</feature>
<feature type="non-terminal residue" evidence="2">
    <location>
        <position position="1"/>
    </location>
</feature>
<evidence type="ECO:0000313" key="3">
    <source>
        <dbReference type="Proteomes" id="UP001198862"/>
    </source>
</evidence>
<accession>A0ABS8KQY8</accession>
<protein>
    <submittedName>
        <fullName evidence="2">Transposase</fullName>
    </submittedName>
</protein>
<keyword evidence="3" id="KW-1185">Reference proteome</keyword>
<name>A0ABS8KQY8_9HYPH</name>
<dbReference type="RefSeq" id="WP_230549672.1">
    <property type="nucleotide sequence ID" value="NZ_JAJISD010000001.1"/>
</dbReference>
<dbReference type="PANTHER" id="PTHR33055">
    <property type="entry name" value="TRANSPOSASE FOR INSERTION SEQUENCE ELEMENT IS1111A"/>
    <property type="match status" value="1"/>
</dbReference>
<proteinExistence type="predicted"/>